<keyword evidence="4" id="KW-0238">DNA-binding</keyword>
<dbReference type="PANTHER" id="PTHR31985">
    <property type="entry name" value="ETHYLENE-RESPONSIVE TRANSCRIPTION FACTOR ERF042-RELATED"/>
    <property type="match status" value="1"/>
</dbReference>
<dbReference type="PROSITE" id="PS51032">
    <property type="entry name" value="AP2_ERF"/>
    <property type="match status" value="1"/>
</dbReference>
<dbReference type="AlphaFoldDB" id="A0A8S0S7H9"/>
<dbReference type="SUPFAM" id="SSF54171">
    <property type="entry name" value="DNA-binding domain"/>
    <property type="match status" value="1"/>
</dbReference>
<feature type="domain" description="AP2/ERF" evidence="10">
    <location>
        <begin position="80"/>
        <end position="137"/>
    </location>
</feature>
<evidence type="ECO:0000256" key="9">
    <source>
        <dbReference type="SAM" id="MobiDB-lite"/>
    </source>
</evidence>
<evidence type="ECO:0000259" key="10">
    <source>
        <dbReference type="PROSITE" id="PS51032"/>
    </source>
</evidence>
<evidence type="ECO:0000256" key="8">
    <source>
        <dbReference type="ARBA" id="ARBA00024343"/>
    </source>
</evidence>
<dbReference type="InterPro" id="IPR036955">
    <property type="entry name" value="AP2/ERF_dom_sf"/>
</dbReference>
<gene>
    <name evidence="11" type="ORF">OLEA9_A089430</name>
</gene>
<dbReference type="GO" id="GO:0003677">
    <property type="term" value="F:DNA binding"/>
    <property type="evidence" value="ECO:0007669"/>
    <property type="project" value="UniProtKB-KW"/>
</dbReference>
<dbReference type="GO" id="GO:0006952">
    <property type="term" value="P:defense response"/>
    <property type="evidence" value="ECO:0007669"/>
    <property type="project" value="UniProtKB-KW"/>
</dbReference>
<protein>
    <submittedName>
        <fullName evidence="11">Ethylene-responsive transcription factor ERF039-like</fullName>
    </submittedName>
</protein>
<feature type="compositionally biased region" description="Polar residues" evidence="9">
    <location>
        <begin position="48"/>
        <end position="64"/>
    </location>
</feature>
<evidence type="ECO:0000256" key="7">
    <source>
        <dbReference type="ARBA" id="ARBA00023242"/>
    </source>
</evidence>
<sequence length="240" mass="25795">MEEVTILELIHESTSSSPSSSSSSSTPFSSVASSSSAELSPSWSSATKNNTGGDYSKQNGSNKIKSCHDSKKNVVGKHPIYRGVRKRSWGKWVSEIREPRKKSRIWLGTFATAEMAARAHDAAAIAIKGHSAFLNFPELAQELPRAISKSPKDVQAAAAKAAALVAEQGGGNDTMAAADDMRESSNENEDPIFLDLPDLFLGISHQLDGFCYTTAPPPWLLAGAELIPSEFLAEDLSLWE</sequence>
<proteinExistence type="inferred from homology"/>
<dbReference type="SMART" id="SM00380">
    <property type="entry name" value="AP2"/>
    <property type="match status" value="1"/>
</dbReference>
<keyword evidence="3" id="KW-0805">Transcription regulation</keyword>
<dbReference type="Pfam" id="PF00847">
    <property type="entry name" value="AP2"/>
    <property type="match status" value="1"/>
</dbReference>
<dbReference type="GO" id="GO:0005634">
    <property type="term" value="C:nucleus"/>
    <property type="evidence" value="ECO:0007669"/>
    <property type="project" value="UniProtKB-SubCell"/>
</dbReference>
<feature type="region of interest" description="Disordered" evidence="9">
    <location>
        <begin position="1"/>
        <end position="69"/>
    </location>
</feature>
<dbReference type="Gramene" id="OE9A089430T1">
    <property type="protein sequence ID" value="OE9A089430C1"/>
    <property type="gene ID" value="OE9A089430"/>
</dbReference>
<organism evidence="11 12">
    <name type="scientific">Olea europaea subsp. europaea</name>
    <dbReference type="NCBI Taxonomy" id="158383"/>
    <lineage>
        <taxon>Eukaryota</taxon>
        <taxon>Viridiplantae</taxon>
        <taxon>Streptophyta</taxon>
        <taxon>Embryophyta</taxon>
        <taxon>Tracheophyta</taxon>
        <taxon>Spermatophyta</taxon>
        <taxon>Magnoliopsida</taxon>
        <taxon>eudicotyledons</taxon>
        <taxon>Gunneridae</taxon>
        <taxon>Pentapetalae</taxon>
        <taxon>asterids</taxon>
        <taxon>lamiids</taxon>
        <taxon>Lamiales</taxon>
        <taxon>Oleaceae</taxon>
        <taxon>Oleeae</taxon>
        <taxon>Olea</taxon>
    </lineage>
</organism>
<name>A0A8S0S7H9_OLEEU</name>
<evidence type="ECO:0000313" key="12">
    <source>
        <dbReference type="Proteomes" id="UP000594638"/>
    </source>
</evidence>
<comment type="similarity">
    <text evidence="8">Belongs to the AP2/ERF transcription factor family. ERF subfamily.</text>
</comment>
<keyword evidence="5" id="KW-0010">Activator</keyword>
<dbReference type="Gene3D" id="3.30.730.10">
    <property type="entry name" value="AP2/ERF domain"/>
    <property type="match status" value="1"/>
</dbReference>
<evidence type="ECO:0000256" key="5">
    <source>
        <dbReference type="ARBA" id="ARBA00023159"/>
    </source>
</evidence>
<evidence type="ECO:0000313" key="11">
    <source>
        <dbReference type="EMBL" id="CAA2987691.1"/>
    </source>
</evidence>
<keyword evidence="7" id="KW-0539">Nucleus</keyword>
<evidence type="ECO:0000256" key="4">
    <source>
        <dbReference type="ARBA" id="ARBA00023125"/>
    </source>
</evidence>
<evidence type="ECO:0000256" key="2">
    <source>
        <dbReference type="ARBA" id="ARBA00022821"/>
    </source>
</evidence>
<dbReference type="Proteomes" id="UP000594638">
    <property type="component" value="Unassembled WGS sequence"/>
</dbReference>
<reference evidence="11 12" key="1">
    <citation type="submission" date="2019-12" db="EMBL/GenBank/DDBJ databases">
        <authorList>
            <person name="Alioto T."/>
            <person name="Alioto T."/>
            <person name="Gomez Garrido J."/>
        </authorList>
    </citation>
    <scope>NUCLEOTIDE SEQUENCE [LARGE SCALE GENOMIC DNA]</scope>
</reference>
<dbReference type="GO" id="GO:0003700">
    <property type="term" value="F:DNA-binding transcription factor activity"/>
    <property type="evidence" value="ECO:0007669"/>
    <property type="project" value="InterPro"/>
</dbReference>
<comment type="subcellular location">
    <subcellularLocation>
        <location evidence="1">Nucleus</location>
    </subcellularLocation>
</comment>
<comment type="caution">
    <text evidence="11">The sequence shown here is derived from an EMBL/GenBank/DDBJ whole genome shotgun (WGS) entry which is preliminary data.</text>
</comment>
<feature type="compositionally biased region" description="Low complexity" evidence="9">
    <location>
        <begin position="13"/>
        <end position="47"/>
    </location>
</feature>
<evidence type="ECO:0000256" key="3">
    <source>
        <dbReference type="ARBA" id="ARBA00023015"/>
    </source>
</evidence>
<dbReference type="OrthoDB" id="1932364at2759"/>
<accession>A0A8S0S7H9</accession>
<dbReference type="InterPro" id="IPR001471">
    <property type="entry name" value="AP2/ERF_dom"/>
</dbReference>
<dbReference type="FunFam" id="3.30.730.10:FF:000001">
    <property type="entry name" value="Ethylene-responsive transcription factor 2"/>
    <property type="match status" value="1"/>
</dbReference>
<dbReference type="InterPro" id="IPR051032">
    <property type="entry name" value="AP2/ERF_TF_ERF_subfamily"/>
</dbReference>
<evidence type="ECO:0000256" key="6">
    <source>
        <dbReference type="ARBA" id="ARBA00023163"/>
    </source>
</evidence>
<dbReference type="CDD" id="cd00018">
    <property type="entry name" value="AP2"/>
    <property type="match status" value="1"/>
</dbReference>
<keyword evidence="2" id="KW-0611">Plant defense</keyword>
<evidence type="ECO:0000256" key="1">
    <source>
        <dbReference type="ARBA" id="ARBA00004123"/>
    </source>
</evidence>
<dbReference type="InterPro" id="IPR016177">
    <property type="entry name" value="DNA-bd_dom_sf"/>
</dbReference>
<dbReference type="PRINTS" id="PR00367">
    <property type="entry name" value="ETHRSPELEMNT"/>
</dbReference>
<dbReference type="PANTHER" id="PTHR31985:SF130">
    <property type="entry name" value="ETHYLENE-RESPONSIVE TRANSCRIPTION FACTOR ERF034"/>
    <property type="match status" value="1"/>
</dbReference>
<keyword evidence="6" id="KW-0804">Transcription</keyword>
<dbReference type="EMBL" id="CACTIH010003941">
    <property type="protein sequence ID" value="CAA2987691.1"/>
    <property type="molecule type" value="Genomic_DNA"/>
</dbReference>
<keyword evidence="12" id="KW-1185">Reference proteome</keyword>